<dbReference type="Proteomes" id="UP000306007">
    <property type="component" value="Chromosome"/>
</dbReference>
<name>A0A4Y5SK55_9EURY</name>
<protein>
    <submittedName>
        <fullName evidence="1">Methyltransferase</fullName>
    </submittedName>
</protein>
<proteinExistence type="predicted"/>
<keyword evidence="1" id="KW-0489">Methyltransferase</keyword>
<evidence type="ECO:0000313" key="1">
    <source>
        <dbReference type="EMBL" id="QDA30582.1"/>
    </source>
</evidence>
<keyword evidence="2" id="KW-1185">Reference proteome</keyword>
<dbReference type="GO" id="GO:0032259">
    <property type="term" value="P:methylation"/>
    <property type="evidence" value="ECO:0007669"/>
    <property type="project" value="UniProtKB-KW"/>
</dbReference>
<dbReference type="RefSeq" id="WP_139679972.1">
    <property type="nucleotide sequence ID" value="NZ_CP040846.1"/>
</dbReference>
<accession>A0A4Y5SK55</accession>
<evidence type="ECO:0000313" key="2">
    <source>
        <dbReference type="Proteomes" id="UP000306007"/>
    </source>
</evidence>
<dbReference type="GeneID" id="40473853"/>
<dbReference type="GO" id="GO:0008168">
    <property type="term" value="F:methyltransferase activity"/>
    <property type="evidence" value="ECO:0007669"/>
    <property type="project" value="UniProtKB-KW"/>
</dbReference>
<dbReference type="AlphaFoldDB" id="A0A4Y5SK55"/>
<gene>
    <name evidence="1" type="ORF">FH039_01675</name>
</gene>
<dbReference type="OrthoDB" id="85776at2157"/>
<dbReference type="EMBL" id="CP040846">
    <property type="protein sequence ID" value="QDA30582.1"/>
    <property type="molecule type" value="Genomic_DNA"/>
</dbReference>
<dbReference type="KEGG" id="tic:FH039_01675"/>
<keyword evidence="1" id="KW-0808">Transferase</keyword>
<organism evidence="1 2">
    <name type="scientific">Thermococcus indicus</name>
    <dbReference type="NCBI Taxonomy" id="2586643"/>
    <lineage>
        <taxon>Archaea</taxon>
        <taxon>Methanobacteriati</taxon>
        <taxon>Methanobacteriota</taxon>
        <taxon>Thermococci</taxon>
        <taxon>Thermococcales</taxon>
        <taxon>Thermococcaceae</taxon>
        <taxon>Thermococcus</taxon>
    </lineage>
</organism>
<reference evidence="1 2" key="1">
    <citation type="submission" date="2019-06" db="EMBL/GenBank/DDBJ databases">
        <title>Thermococcus indicus sp. nov., a Fe(III)-reducing hyperthermophilic archaeon isolated from the Onnuri vent field of the Central Indian Ocean ridge.</title>
        <authorList>
            <person name="Lim J.K."/>
            <person name="Kim Y.J."/>
            <person name="Kwon K.K."/>
        </authorList>
    </citation>
    <scope>NUCLEOTIDE SEQUENCE [LARGE SCALE GENOMIC DNA]</scope>
    <source>
        <strain evidence="1 2">IOH1</strain>
    </source>
</reference>
<sequence length="196" mass="21115">MKPKAIVILGILAVLIATTAGKALFTDAVTSRGTIETGEFSIGISKDGSRFYRDVKAFEFSDMKPGDEETVILTVKNRGDVPVSKVSLTFHVQDYEVGELSPAERSIDDTPDEGELSRNIIVVEMTVEGPNGEQTVREAAGVSLARLSGKSIPIFRGSLTPGQTMRIRIRFALPKTVGNECQTDGVKVNLTVSAEQ</sequence>